<dbReference type="Gene3D" id="3.20.20.70">
    <property type="entry name" value="Aldolase class I"/>
    <property type="match status" value="1"/>
</dbReference>
<dbReference type="GO" id="GO:0006552">
    <property type="term" value="P:L-leucine catabolic process"/>
    <property type="evidence" value="ECO:0007669"/>
    <property type="project" value="TreeGrafter"/>
</dbReference>
<gene>
    <name evidence="6" type="ORF">SAMN06893096_105235</name>
</gene>
<comment type="similarity">
    <text evidence="1">Belongs to the HMG-CoA lyase family.</text>
</comment>
<protein>
    <submittedName>
        <fullName evidence="6">Hydroxymethylglutaryl-CoA lyase</fullName>
    </submittedName>
</protein>
<evidence type="ECO:0000313" key="7">
    <source>
        <dbReference type="Proteomes" id="UP000198373"/>
    </source>
</evidence>
<evidence type="ECO:0000256" key="3">
    <source>
        <dbReference type="ARBA" id="ARBA00023239"/>
    </source>
</evidence>
<evidence type="ECO:0000256" key="4">
    <source>
        <dbReference type="SAM" id="MobiDB-lite"/>
    </source>
</evidence>
<dbReference type="Pfam" id="PF00682">
    <property type="entry name" value="HMGL-like"/>
    <property type="match status" value="1"/>
</dbReference>
<dbReference type="OrthoDB" id="9784013at2"/>
<dbReference type="NCBIfam" id="NF004283">
    <property type="entry name" value="PRK05692.1"/>
    <property type="match status" value="1"/>
</dbReference>
<accession>A0A239FS03</accession>
<dbReference type="InterPro" id="IPR043594">
    <property type="entry name" value="HMGL"/>
</dbReference>
<dbReference type="RefSeq" id="WP_089305933.1">
    <property type="nucleotide sequence ID" value="NZ_FZOO01000005.1"/>
</dbReference>
<evidence type="ECO:0000256" key="2">
    <source>
        <dbReference type="ARBA" id="ARBA00022723"/>
    </source>
</evidence>
<evidence type="ECO:0000313" key="6">
    <source>
        <dbReference type="EMBL" id="SNS59826.1"/>
    </source>
</evidence>
<reference evidence="7" key="1">
    <citation type="submission" date="2017-06" db="EMBL/GenBank/DDBJ databases">
        <authorList>
            <person name="Varghese N."/>
            <person name="Submissions S."/>
        </authorList>
    </citation>
    <scope>NUCLEOTIDE SEQUENCE [LARGE SCALE GENOMIC DNA]</scope>
    <source>
        <strain evidence="7">DSM 46839</strain>
    </source>
</reference>
<dbReference type="EMBL" id="FZOO01000005">
    <property type="protein sequence ID" value="SNS59826.1"/>
    <property type="molecule type" value="Genomic_DNA"/>
</dbReference>
<feature type="region of interest" description="Disordered" evidence="4">
    <location>
        <begin position="292"/>
        <end position="312"/>
    </location>
</feature>
<sequence length="312" mass="31624">MSEFDLVLPATVDVREVGMRDGLQLEAPVPLADKLAMLEALVATGVRRIEVTSFVSPKAVPALADAAELAAELHQFDGVHFSALVANARGATRALDAGMAHLEYVVSASDGHSRANAGRSTAEAVAAVGEIAALAAAAGGSLEVVIATAWDCPFDGRTPISRTVDVARAAVTAGADRLCLGDTIGTTTPLRVVQLVDAVRRACPGVDVGVHFHDTRGTGQANALAAVQAGVTQLDSSVGGLGGCPFAPGASGNIATEELVYMLEESGVHTGLDLDAVLAAARVTERAVGRPLPSSLYRAGGPSVPRPASPVG</sequence>
<dbReference type="InterPro" id="IPR013785">
    <property type="entry name" value="Aldolase_TIM"/>
</dbReference>
<keyword evidence="3 6" id="KW-0456">Lyase</keyword>
<dbReference type="PANTHER" id="PTHR42738">
    <property type="entry name" value="HYDROXYMETHYLGLUTARYL-COA LYASE"/>
    <property type="match status" value="1"/>
</dbReference>
<dbReference type="AlphaFoldDB" id="A0A239FS03"/>
<dbReference type="PANTHER" id="PTHR42738:SF7">
    <property type="entry name" value="HYDROXYMETHYLGLUTARYL-COA LYASE"/>
    <property type="match status" value="1"/>
</dbReference>
<keyword evidence="2" id="KW-0479">Metal-binding</keyword>
<dbReference type="GO" id="GO:0004419">
    <property type="term" value="F:hydroxymethylglutaryl-CoA lyase activity"/>
    <property type="evidence" value="ECO:0007669"/>
    <property type="project" value="TreeGrafter"/>
</dbReference>
<dbReference type="Proteomes" id="UP000198373">
    <property type="component" value="Unassembled WGS sequence"/>
</dbReference>
<dbReference type="CDD" id="cd07938">
    <property type="entry name" value="DRE_TIM_HMGL"/>
    <property type="match status" value="1"/>
</dbReference>
<organism evidence="6 7">
    <name type="scientific">Geodermatophilus pulveris</name>
    <dbReference type="NCBI Taxonomy" id="1564159"/>
    <lineage>
        <taxon>Bacteria</taxon>
        <taxon>Bacillati</taxon>
        <taxon>Actinomycetota</taxon>
        <taxon>Actinomycetes</taxon>
        <taxon>Geodermatophilales</taxon>
        <taxon>Geodermatophilaceae</taxon>
        <taxon>Geodermatophilus</taxon>
    </lineage>
</organism>
<dbReference type="GO" id="GO:0046951">
    <property type="term" value="P:ketone body biosynthetic process"/>
    <property type="evidence" value="ECO:0007669"/>
    <property type="project" value="TreeGrafter"/>
</dbReference>
<dbReference type="PROSITE" id="PS50991">
    <property type="entry name" value="PYR_CT"/>
    <property type="match status" value="1"/>
</dbReference>
<evidence type="ECO:0000259" key="5">
    <source>
        <dbReference type="PROSITE" id="PS50991"/>
    </source>
</evidence>
<proteinExistence type="inferred from homology"/>
<feature type="domain" description="Pyruvate carboxyltransferase" evidence="5">
    <location>
        <begin position="12"/>
        <end position="278"/>
    </location>
</feature>
<dbReference type="InterPro" id="IPR000891">
    <property type="entry name" value="PYR_CT"/>
</dbReference>
<dbReference type="GO" id="GO:0046872">
    <property type="term" value="F:metal ion binding"/>
    <property type="evidence" value="ECO:0007669"/>
    <property type="project" value="UniProtKB-KW"/>
</dbReference>
<dbReference type="SUPFAM" id="SSF51569">
    <property type="entry name" value="Aldolase"/>
    <property type="match status" value="1"/>
</dbReference>
<evidence type="ECO:0000256" key="1">
    <source>
        <dbReference type="ARBA" id="ARBA00009405"/>
    </source>
</evidence>
<name>A0A239FS03_9ACTN</name>
<keyword evidence="7" id="KW-1185">Reference proteome</keyword>